<dbReference type="RefSeq" id="XP_018687157.1">
    <property type="nucleotide sequence ID" value="XM_018843513.1"/>
</dbReference>
<gene>
    <name evidence="2" type="ORF">AYL99_12009</name>
</gene>
<evidence type="ECO:0000313" key="3">
    <source>
        <dbReference type="Proteomes" id="UP000078343"/>
    </source>
</evidence>
<evidence type="ECO:0000256" key="1">
    <source>
        <dbReference type="SAM" id="MobiDB-lite"/>
    </source>
</evidence>
<sequence length="315" mass="35982">MSANANPQTPPTLQSAIWERLQDVTPIRSHDAKEDSSKTNCQWLIEQNWWGNMSQQEVEGRRREKIKQPEYYRVRIGTRLKMLEDLILKSGLQTLFKTADALDGLLFGLGAKPDDFKKAEHEIPDTEKEYWDAEHDFQRDREDEVQRSGYNYDDSPLASPTRTPPISLEPRSVDRTSLPSKAASQPDSPGVSNTRVQKKRHSKYTKRKQRSTRASKRLKASLEDELNTSAFVESASGKGPTMTTLSEKAVPFARPANGRVGTKTKANSTPHQSEGTRKSTRIQKKQKEAYLIEERTKPIIRGYHLRSKDRDNMTR</sequence>
<feature type="compositionally biased region" description="Basic and acidic residues" evidence="1">
    <location>
        <begin position="121"/>
        <end position="146"/>
    </location>
</feature>
<feature type="region of interest" description="Disordered" evidence="1">
    <location>
        <begin position="121"/>
        <end position="221"/>
    </location>
</feature>
<feature type="compositionally biased region" description="Basic residues" evidence="1">
    <location>
        <begin position="196"/>
        <end position="219"/>
    </location>
</feature>
<dbReference type="Proteomes" id="UP000078343">
    <property type="component" value="Unassembled WGS sequence"/>
</dbReference>
<comment type="caution">
    <text evidence="2">The sequence shown here is derived from an EMBL/GenBank/DDBJ whole genome shotgun (WGS) entry which is preliminary data.</text>
</comment>
<proteinExistence type="predicted"/>
<protein>
    <submittedName>
        <fullName evidence="2">Uncharacterized protein</fullName>
    </submittedName>
</protein>
<feature type="region of interest" description="Disordered" evidence="1">
    <location>
        <begin position="254"/>
        <end position="290"/>
    </location>
</feature>
<reference evidence="2 3" key="1">
    <citation type="submission" date="2016-04" db="EMBL/GenBank/DDBJ databases">
        <title>Draft genome of Fonsecaea erecta CBS 125763.</title>
        <authorList>
            <person name="Weiss V.A."/>
            <person name="Vicente V.A."/>
            <person name="Raittz R.T."/>
            <person name="Moreno L.F."/>
            <person name="De Souza E.M."/>
            <person name="Pedrosa F.O."/>
            <person name="Steffens M.B."/>
            <person name="Faoro H."/>
            <person name="Tadra-Sfeir M.Z."/>
            <person name="Najafzadeh M.J."/>
            <person name="Felipe M.S."/>
            <person name="Teixeira M."/>
            <person name="Sun J."/>
            <person name="Xi L."/>
            <person name="Gomes R."/>
            <person name="De Azevedo C.M."/>
            <person name="Salgado C.G."/>
            <person name="Da Silva M.B."/>
            <person name="Nascimento M.F."/>
            <person name="Queiroz-Telles F."/>
            <person name="Attili D.S."/>
            <person name="Gorbushina A."/>
        </authorList>
    </citation>
    <scope>NUCLEOTIDE SEQUENCE [LARGE SCALE GENOMIC DNA]</scope>
    <source>
        <strain evidence="2 3">CBS 125763</strain>
    </source>
</reference>
<feature type="compositionally biased region" description="Polar residues" evidence="1">
    <location>
        <begin position="264"/>
        <end position="273"/>
    </location>
</feature>
<dbReference type="EMBL" id="LVYI01000022">
    <property type="protein sequence ID" value="OAP53790.1"/>
    <property type="molecule type" value="Genomic_DNA"/>
</dbReference>
<accession>A0A178Z1V7</accession>
<keyword evidence="3" id="KW-1185">Reference proteome</keyword>
<feature type="compositionally biased region" description="Polar residues" evidence="1">
    <location>
        <begin position="175"/>
        <end position="195"/>
    </location>
</feature>
<organism evidence="2 3">
    <name type="scientific">Fonsecaea erecta</name>
    <dbReference type="NCBI Taxonomy" id="1367422"/>
    <lineage>
        <taxon>Eukaryota</taxon>
        <taxon>Fungi</taxon>
        <taxon>Dikarya</taxon>
        <taxon>Ascomycota</taxon>
        <taxon>Pezizomycotina</taxon>
        <taxon>Eurotiomycetes</taxon>
        <taxon>Chaetothyriomycetidae</taxon>
        <taxon>Chaetothyriales</taxon>
        <taxon>Herpotrichiellaceae</taxon>
        <taxon>Fonsecaea</taxon>
    </lineage>
</organism>
<evidence type="ECO:0000313" key="2">
    <source>
        <dbReference type="EMBL" id="OAP53790.1"/>
    </source>
</evidence>
<dbReference type="GeneID" id="30016176"/>
<dbReference type="AlphaFoldDB" id="A0A178Z1V7"/>
<dbReference type="OrthoDB" id="4161178at2759"/>
<name>A0A178Z1V7_9EURO</name>